<sequence>MKHFKKFDNISISYLVNNKISIFFGKIIKIKQFTFNIEKKVQGIKIIKIFFIKNPNLISLKNI</sequence>
<organism evidence="1 2">
    <name type="scientific">Carsonella ruddii</name>
    <dbReference type="NCBI Taxonomy" id="114186"/>
    <lineage>
        <taxon>Bacteria</taxon>
        <taxon>Pseudomonadati</taxon>
        <taxon>Pseudomonadota</taxon>
        <taxon>Gammaproteobacteria</taxon>
        <taxon>Oceanospirillales</taxon>
        <taxon>Halomonadaceae</taxon>
        <taxon>Zymobacter group</taxon>
        <taxon>Candidatus Carsonella</taxon>
    </lineage>
</organism>
<accession>A0A1U9RRP1</accession>
<gene>
    <name evidence="1" type="ORF">BW244_0138</name>
</gene>
<evidence type="ECO:0000313" key="1">
    <source>
        <dbReference type="EMBL" id="AQU89556.1"/>
    </source>
</evidence>
<dbReference type="Proteomes" id="UP000189666">
    <property type="component" value="Chromosome"/>
</dbReference>
<proteinExistence type="predicted"/>
<dbReference type="EMBL" id="CP019943">
    <property type="protein sequence ID" value="AQU89556.1"/>
    <property type="molecule type" value="Genomic_DNA"/>
</dbReference>
<dbReference type="AlphaFoldDB" id="A0A1U9RRP1"/>
<protein>
    <submittedName>
        <fullName evidence="1">Uncharacterized protein</fullName>
    </submittedName>
</protein>
<name>A0A1U9RRP1_CARRU</name>
<dbReference type="RefSeq" id="WP_211118392.1">
    <property type="nucleotide sequence ID" value="NZ_CP019943.1"/>
</dbReference>
<evidence type="ECO:0000313" key="2">
    <source>
        <dbReference type="Proteomes" id="UP000189666"/>
    </source>
</evidence>
<reference evidence="1 2" key="1">
    <citation type="submission" date="2017-02" db="EMBL/GenBank/DDBJ databases">
        <title>Complete Genome of Candidatus Carsonella ruddii strain BC, a Nutritional Endosymbiont of Bactericera cockerelli.</title>
        <authorList>
            <person name="Riley A.B."/>
            <person name="Kim D.H."/>
            <person name="Hansen A.K."/>
        </authorList>
    </citation>
    <scope>NUCLEOTIDE SEQUENCE [LARGE SCALE GENOMIC DNA]</scope>
    <source>
        <strain evidence="1 2">BC</strain>
    </source>
</reference>